<name>A0A1U7CN14_9BACT</name>
<dbReference type="Proteomes" id="UP000186309">
    <property type="component" value="Chromosome"/>
</dbReference>
<dbReference type="PROSITE" id="PS51257">
    <property type="entry name" value="PROKAR_LIPOPROTEIN"/>
    <property type="match status" value="1"/>
</dbReference>
<sequence>MRRRPQPLSMLLAAVVVASASGCREELGPERFPTASVSGVILKSGEPVTGGWVEFQPAYGAIGDFRSARIESDGTFRTDRVPIGVNVVSLIDLPGMPPGVAGVLGHGSPIRRTIPREPAGPIRIDVIDELVRHQNAQAPKPQTAREGEPRP</sequence>
<proteinExistence type="predicted"/>
<dbReference type="RefSeq" id="WP_076344838.1">
    <property type="nucleotide sequence ID" value="NZ_CP019082.1"/>
</dbReference>
<feature type="signal peptide" evidence="1">
    <location>
        <begin position="1"/>
        <end position="20"/>
    </location>
</feature>
<protein>
    <recommendedName>
        <fullName evidence="4">Carboxypeptidase regulatory-like domain-containing protein</fullName>
    </recommendedName>
</protein>
<evidence type="ECO:0000313" key="3">
    <source>
        <dbReference type="Proteomes" id="UP000186309"/>
    </source>
</evidence>
<dbReference type="OrthoDB" id="291697at2"/>
<keyword evidence="3" id="KW-1185">Reference proteome</keyword>
<gene>
    <name evidence="2" type="ORF">BSF38_01767</name>
</gene>
<reference evidence="3" key="1">
    <citation type="submission" date="2016-12" db="EMBL/GenBank/DDBJ databases">
        <title>Comparative genomics of four Isosphaeraceae planctomycetes: a common pool of plasmids and glycoside hydrolase genes.</title>
        <authorList>
            <person name="Ivanova A."/>
        </authorList>
    </citation>
    <scope>NUCLEOTIDE SEQUENCE [LARGE SCALE GENOMIC DNA]</scope>
    <source>
        <strain evidence="3">PX4</strain>
    </source>
</reference>
<dbReference type="AlphaFoldDB" id="A0A1U7CN14"/>
<feature type="chain" id="PRO_5012775540" description="Carboxypeptidase regulatory-like domain-containing protein" evidence="1">
    <location>
        <begin position="21"/>
        <end position="151"/>
    </location>
</feature>
<dbReference type="KEGG" id="pbor:BSF38_01767"/>
<dbReference type="STRING" id="1387353.BSF38_01767"/>
<dbReference type="EMBL" id="CP019082">
    <property type="protein sequence ID" value="APW60299.1"/>
    <property type="molecule type" value="Genomic_DNA"/>
</dbReference>
<accession>A0A1U7CN14</accession>
<keyword evidence="1" id="KW-0732">Signal</keyword>
<evidence type="ECO:0000256" key="1">
    <source>
        <dbReference type="SAM" id="SignalP"/>
    </source>
</evidence>
<evidence type="ECO:0008006" key="4">
    <source>
        <dbReference type="Google" id="ProtNLM"/>
    </source>
</evidence>
<evidence type="ECO:0000313" key="2">
    <source>
        <dbReference type="EMBL" id="APW60299.1"/>
    </source>
</evidence>
<organism evidence="2 3">
    <name type="scientific">Paludisphaera borealis</name>
    <dbReference type="NCBI Taxonomy" id="1387353"/>
    <lineage>
        <taxon>Bacteria</taxon>
        <taxon>Pseudomonadati</taxon>
        <taxon>Planctomycetota</taxon>
        <taxon>Planctomycetia</taxon>
        <taxon>Isosphaerales</taxon>
        <taxon>Isosphaeraceae</taxon>
        <taxon>Paludisphaera</taxon>
    </lineage>
</organism>